<dbReference type="RefSeq" id="WP_232071017.1">
    <property type="nucleotide sequence ID" value="NZ_AP022870.1"/>
</dbReference>
<dbReference type="SUPFAM" id="SSF102588">
    <property type="entry name" value="LmbE-like"/>
    <property type="match status" value="1"/>
</dbReference>
<organism evidence="1 2">
    <name type="scientific">Phytohabitans flavus</name>
    <dbReference type="NCBI Taxonomy" id="1076124"/>
    <lineage>
        <taxon>Bacteria</taxon>
        <taxon>Bacillati</taxon>
        <taxon>Actinomycetota</taxon>
        <taxon>Actinomycetes</taxon>
        <taxon>Micromonosporales</taxon>
        <taxon>Micromonosporaceae</taxon>
    </lineage>
</organism>
<dbReference type="AlphaFoldDB" id="A0A6F8XM57"/>
<evidence type="ECO:0000313" key="2">
    <source>
        <dbReference type="Proteomes" id="UP000502508"/>
    </source>
</evidence>
<dbReference type="InterPro" id="IPR024078">
    <property type="entry name" value="LmbE-like_dom_sf"/>
</dbReference>
<dbReference type="Gene3D" id="3.40.50.10320">
    <property type="entry name" value="LmbE-like"/>
    <property type="match status" value="1"/>
</dbReference>
<protein>
    <submittedName>
        <fullName evidence="1">Uncharacterized protein</fullName>
    </submittedName>
</protein>
<reference evidence="1 2" key="2">
    <citation type="submission" date="2020-03" db="EMBL/GenBank/DDBJ databases">
        <authorList>
            <person name="Ichikawa N."/>
            <person name="Kimura A."/>
            <person name="Kitahashi Y."/>
            <person name="Uohara A."/>
        </authorList>
    </citation>
    <scope>NUCLEOTIDE SEQUENCE [LARGE SCALE GENOMIC DNA]</scope>
    <source>
        <strain evidence="1 2">NBRC 107702</strain>
    </source>
</reference>
<sequence length="90" mass="10021">MLDAGIELGFEPPEDFGIPDDEVTTTIDVAPYADNKCKALEAHTSQGENMFFLLLPPEVLRPVFGQEYFILRHSDVPSPAREVDLFAGLR</sequence>
<dbReference type="Proteomes" id="UP000502508">
    <property type="component" value="Chromosome"/>
</dbReference>
<gene>
    <name evidence="1" type="ORF">Pflav_013060</name>
</gene>
<reference evidence="1 2" key="1">
    <citation type="submission" date="2020-03" db="EMBL/GenBank/DDBJ databases">
        <title>Whole genome shotgun sequence of Phytohabitans flavus NBRC 107702.</title>
        <authorList>
            <person name="Komaki H."/>
            <person name="Tamura T."/>
        </authorList>
    </citation>
    <scope>NUCLEOTIDE SEQUENCE [LARGE SCALE GENOMIC DNA]</scope>
    <source>
        <strain evidence="1 2">NBRC 107702</strain>
    </source>
</reference>
<keyword evidence="2" id="KW-1185">Reference proteome</keyword>
<proteinExistence type="predicted"/>
<name>A0A6F8XM57_9ACTN</name>
<accession>A0A6F8XM57</accession>
<dbReference type="KEGG" id="pfla:Pflav_013060"/>
<evidence type="ECO:0000313" key="1">
    <source>
        <dbReference type="EMBL" id="BCB74896.1"/>
    </source>
</evidence>
<dbReference type="EMBL" id="AP022870">
    <property type="protein sequence ID" value="BCB74896.1"/>
    <property type="molecule type" value="Genomic_DNA"/>
</dbReference>